<dbReference type="GO" id="GO:0016998">
    <property type="term" value="P:cell wall macromolecule catabolic process"/>
    <property type="evidence" value="ECO:0007669"/>
    <property type="project" value="InterPro"/>
</dbReference>
<dbReference type="InterPro" id="IPR018077">
    <property type="entry name" value="Glyco_hydro_fam25_subgr"/>
</dbReference>
<dbReference type="EMBL" id="DVMU01000110">
    <property type="protein sequence ID" value="HIU33889.1"/>
    <property type="molecule type" value="Genomic_DNA"/>
</dbReference>
<evidence type="ECO:0000256" key="3">
    <source>
        <dbReference type="ARBA" id="ARBA00023295"/>
    </source>
</evidence>
<dbReference type="SMART" id="SM00641">
    <property type="entry name" value="Glyco_25"/>
    <property type="match status" value="1"/>
</dbReference>
<evidence type="ECO:0000256" key="1">
    <source>
        <dbReference type="ARBA" id="ARBA00010646"/>
    </source>
</evidence>
<keyword evidence="2 4" id="KW-0378">Hydrolase</keyword>
<dbReference type="PROSITE" id="PS51904">
    <property type="entry name" value="GLYCOSYL_HYDROL_F25_2"/>
    <property type="match status" value="1"/>
</dbReference>
<dbReference type="Gene3D" id="3.20.20.80">
    <property type="entry name" value="Glycosidases"/>
    <property type="match status" value="1"/>
</dbReference>
<reference evidence="4" key="2">
    <citation type="journal article" date="2021" name="PeerJ">
        <title>Extensive microbial diversity within the chicken gut microbiome revealed by metagenomics and culture.</title>
        <authorList>
            <person name="Gilroy R."/>
            <person name="Ravi A."/>
            <person name="Getino M."/>
            <person name="Pursley I."/>
            <person name="Horton D.L."/>
            <person name="Alikhan N.F."/>
            <person name="Baker D."/>
            <person name="Gharbi K."/>
            <person name="Hall N."/>
            <person name="Watson M."/>
            <person name="Adriaenssens E.M."/>
            <person name="Foster-Nyarko E."/>
            <person name="Jarju S."/>
            <person name="Secka A."/>
            <person name="Antonio M."/>
            <person name="Oren A."/>
            <person name="Chaudhuri R.R."/>
            <person name="La Ragione R."/>
            <person name="Hildebrand F."/>
            <person name="Pallen M.J."/>
        </authorList>
    </citation>
    <scope>NUCLEOTIDE SEQUENCE</scope>
    <source>
        <strain evidence="4">ChiHcec3-11533</strain>
    </source>
</reference>
<proteinExistence type="inferred from homology"/>
<dbReference type="Pfam" id="PF01183">
    <property type="entry name" value="Glyco_hydro_25"/>
    <property type="match status" value="1"/>
</dbReference>
<dbReference type="InterPro" id="IPR017853">
    <property type="entry name" value="GH"/>
</dbReference>
<evidence type="ECO:0000313" key="5">
    <source>
        <dbReference type="Proteomes" id="UP000824072"/>
    </source>
</evidence>
<comment type="similarity">
    <text evidence="1">Belongs to the glycosyl hydrolase 25 family.</text>
</comment>
<sequence>MKKRVLLVALGMILLLGIGSLLLYNGVFWLNNPSKAAYPVRGVDVSAYQGTIDWPTLRAQDLDFAFIKATEGSSHRDPFFLVNWVEARKAGLRAGAYHFFSFESSGTTQAENFLAALSEAEAQSDENWPAALPPVVDMELYGEFQKNPPPAETVRRELNRLLQAIEEHCGVWPILYATQRAREEYLGTEYTQYDLWIRSVYLAPQTDDWTFWQYSHKGKLSGYSGPEHFIDLNVFSGSQEAFAAYGLPE</sequence>
<dbReference type="GO" id="GO:0016052">
    <property type="term" value="P:carbohydrate catabolic process"/>
    <property type="evidence" value="ECO:0007669"/>
    <property type="project" value="TreeGrafter"/>
</dbReference>
<dbReference type="InterPro" id="IPR002053">
    <property type="entry name" value="Glyco_hydro_25"/>
</dbReference>
<evidence type="ECO:0000256" key="2">
    <source>
        <dbReference type="ARBA" id="ARBA00022801"/>
    </source>
</evidence>
<dbReference type="Proteomes" id="UP000824072">
    <property type="component" value="Unassembled WGS sequence"/>
</dbReference>
<dbReference type="GO" id="GO:0009253">
    <property type="term" value="P:peptidoglycan catabolic process"/>
    <property type="evidence" value="ECO:0007669"/>
    <property type="project" value="InterPro"/>
</dbReference>
<name>A0A9D1ID90_9FIRM</name>
<accession>A0A9D1ID90</accession>
<dbReference type="AlphaFoldDB" id="A0A9D1ID90"/>
<organism evidence="4 5">
    <name type="scientific">Candidatus Pullichristensenella excrementigallinarum</name>
    <dbReference type="NCBI Taxonomy" id="2840907"/>
    <lineage>
        <taxon>Bacteria</taxon>
        <taxon>Bacillati</taxon>
        <taxon>Bacillota</taxon>
        <taxon>Clostridia</taxon>
        <taxon>Candidatus Pullichristensenella</taxon>
    </lineage>
</organism>
<gene>
    <name evidence="4" type="ORF">IAB02_04945</name>
</gene>
<dbReference type="GO" id="GO:0003796">
    <property type="term" value="F:lysozyme activity"/>
    <property type="evidence" value="ECO:0007669"/>
    <property type="project" value="InterPro"/>
</dbReference>
<dbReference type="PANTHER" id="PTHR34135">
    <property type="entry name" value="LYSOZYME"/>
    <property type="match status" value="1"/>
</dbReference>
<evidence type="ECO:0000313" key="4">
    <source>
        <dbReference type="EMBL" id="HIU33889.1"/>
    </source>
</evidence>
<dbReference type="SUPFAM" id="SSF51445">
    <property type="entry name" value="(Trans)glycosidases"/>
    <property type="match status" value="1"/>
</dbReference>
<dbReference type="PANTHER" id="PTHR34135:SF2">
    <property type="entry name" value="LYSOZYME"/>
    <property type="match status" value="1"/>
</dbReference>
<protein>
    <submittedName>
        <fullName evidence="4">Glycoside hydrolase family 25</fullName>
    </submittedName>
</protein>
<keyword evidence="3" id="KW-0326">Glycosidase</keyword>
<reference evidence="4" key="1">
    <citation type="submission" date="2020-10" db="EMBL/GenBank/DDBJ databases">
        <authorList>
            <person name="Gilroy R."/>
        </authorList>
    </citation>
    <scope>NUCLEOTIDE SEQUENCE</scope>
    <source>
        <strain evidence="4">ChiHcec3-11533</strain>
    </source>
</reference>
<comment type="caution">
    <text evidence="4">The sequence shown here is derived from an EMBL/GenBank/DDBJ whole genome shotgun (WGS) entry which is preliminary data.</text>
</comment>